<gene>
    <name evidence="2" type="ORF">GUJ93_ZPchr0009g364</name>
</gene>
<evidence type="ECO:0000313" key="3">
    <source>
        <dbReference type="Proteomes" id="UP000729402"/>
    </source>
</evidence>
<organism evidence="2 3">
    <name type="scientific">Zizania palustris</name>
    <name type="common">Northern wild rice</name>
    <dbReference type="NCBI Taxonomy" id="103762"/>
    <lineage>
        <taxon>Eukaryota</taxon>
        <taxon>Viridiplantae</taxon>
        <taxon>Streptophyta</taxon>
        <taxon>Embryophyta</taxon>
        <taxon>Tracheophyta</taxon>
        <taxon>Spermatophyta</taxon>
        <taxon>Magnoliopsida</taxon>
        <taxon>Liliopsida</taxon>
        <taxon>Poales</taxon>
        <taxon>Poaceae</taxon>
        <taxon>BOP clade</taxon>
        <taxon>Oryzoideae</taxon>
        <taxon>Oryzeae</taxon>
        <taxon>Zizaniinae</taxon>
        <taxon>Zizania</taxon>
    </lineage>
</organism>
<proteinExistence type="predicted"/>
<dbReference type="Proteomes" id="UP000729402">
    <property type="component" value="Unassembled WGS sequence"/>
</dbReference>
<evidence type="ECO:0000256" key="1">
    <source>
        <dbReference type="SAM" id="MobiDB-lite"/>
    </source>
</evidence>
<comment type="caution">
    <text evidence="2">The sequence shown here is derived from an EMBL/GenBank/DDBJ whole genome shotgun (WGS) entry which is preliminary data.</text>
</comment>
<dbReference type="EMBL" id="JAAALK010000289">
    <property type="protein sequence ID" value="KAG8050125.1"/>
    <property type="molecule type" value="Genomic_DNA"/>
</dbReference>
<accession>A0A8J5RVG1</accession>
<reference evidence="2" key="1">
    <citation type="journal article" date="2021" name="bioRxiv">
        <title>Whole Genome Assembly and Annotation of Northern Wild Rice, Zizania palustris L., Supports a Whole Genome Duplication in the Zizania Genus.</title>
        <authorList>
            <person name="Haas M."/>
            <person name="Kono T."/>
            <person name="Macchietto M."/>
            <person name="Millas R."/>
            <person name="McGilp L."/>
            <person name="Shao M."/>
            <person name="Duquette J."/>
            <person name="Hirsch C.N."/>
            <person name="Kimball J."/>
        </authorList>
    </citation>
    <scope>NUCLEOTIDE SEQUENCE</scope>
    <source>
        <tissue evidence="2">Fresh leaf tissue</tissue>
    </source>
</reference>
<feature type="region of interest" description="Disordered" evidence="1">
    <location>
        <begin position="1"/>
        <end position="49"/>
    </location>
</feature>
<dbReference type="AlphaFoldDB" id="A0A8J5RVG1"/>
<keyword evidence="3" id="KW-1185">Reference proteome</keyword>
<sequence length="123" mass="13614">MGHTAKGAHQSVSQRSLHRWELEHGETDQTGLLPPRTRQAVKQAPRNPEHTHALLQTCPDPIPIAACCTASACIRKAKHPIDLDWARTKRKSPILFPAISNHLIFNPGGISHFISPPPSAEQW</sequence>
<evidence type="ECO:0000313" key="2">
    <source>
        <dbReference type="EMBL" id="KAG8050125.1"/>
    </source>
</evidence>
<protein>
    <submittedName>
        <fullName evidence="2">Uncharacterized protein</fullName>
    </submittedName>
</protein>
<reference evidence="2" key="2">
    <citation type="submission" date="2021-02" db="EMBL/GenBank/DDBJ databases">
        <authorList>
            <person name="Kimball J.A."/>
            <person name="Haas M.W."/>
            <person name="Macchietto M."/>
            <person name="Kono T."/>
            <person name="Duquette J."/>
            <person name="Shao M."/>
        </authorList>
    </citation>
    <scope>NUCLEOTIDE SEQUENCE</scope>
    <source>
        <tissue evidence="2">Fresh leaf tissue</tissue>
    </source>
</reference>
<feature type="compositionally biased region" description="Basic and acidic residues" evidence="1">
    <location>
        <begin position="18"/>
        <end position="27"/>
    </location>
</feature>
<name>A0A8J5RVG1_ZIZPA</name>